<dbReference type="GO" id="GO:0032259">
    <property type="term" value="P:methylation"/>
    <property type="evidence" value="ECO:0007669"/>
    <property type="project" value="UniProtKB-KW"/>
</dbReference>
<dbReference type="InterPro" id="IPR013216">
    <property type="entry name" value="Methyltransf_11"/>
</dbReference>
<name>A0A6M4IJI9_9BACT</name>
<dbReference type="GO" id="GO:0008757">
    <property type="term" value="F:S-adenosylmethionine-dependent methyltransferase activity"/>
    <property type="evidence" value="ECO:0007669"/>
    <property type="project" value="InterPro"/>
</dbReference>
<dbReference type="EMBL" id="CP053085">
    <property type="protein sequence ID" value="QJR34235.1"/>
    <property type="molecule type" value="Genomic_DNA"/>
</dbReference>
<dbReference type="Gene3D" id="3.40.50.150">
    <property type="entry name" value="Vaccinia Virus protein VP39"/>
    <property type="match status" value="1"/>
</dbReference>
<dbReference type="Proteomes" id="UP000500938">
    <property type="component" value="Chromosome"/>
</dbReference>
<evidence type="ECO:0000259" key="1">
    <source>
        <dbReference type="Pfam" id="PF08241"/>
    </source>
</evidence>
<keyword evidence="3" id="KW-1185">Reference proteome</keyword>
<dbReference type="SUPFAM" id="SSF53335">
    <property type="entry name" value="S-adenosyl-L-methionine-dependent methyltransferases"/>
    <property type="match status" value="1"/>
</dbReference>
<feature type="domain" description="Methyltransferase type 11" evidence="1">
    <location>
        <begin position="67"/>
        <end position="158"/>
    </location>
</feature>
<accession>A0A6M4IJI9</accession>
<dbReference type="RefSeq" id="WP_171223661.1">
    <property type="nucleotide sequence ID" value="NZ_CP053085.1"/>
</dbReference>
<reference evidence="2 3" key="1">
    <citation type="submission" date="2020-05" db="EMBL/GenBank/DDBJ databases">
        <title>Complete genome sequence of Gemmatimonas greenlandica TET16.</title>
        <authorList>
            <person name="Zeng Y."/>
        </authorList>
    </citation>
    <scope>NUCLEOTIDE SEQUENCE [LARGE SCALE GENOMIC DNA]</scope>
    <source>
        <strain evidence="2 3">TET16</strain>
    </source>
</reference>
<keyword evidence="2" id="KW-0489">Methyltransferase</keyword>
<dbReference type="InterPro" id="IPR029063">
    <property type="entry name" value="SAM-dependent_MTases_sf"/>
</dbReference>
<evidence type="ECO:0000313" key="2">
    <source>
        <dbReference type="EMBL" id="QJR34235.1"/>
    </source>
</evidence>
<organism evidence="2 3">
    <name type="scientific">Gemmatimonas groenlandica</name>
    <dbReference type="NCBI Taxonomy" id="2732249"/>
    <lineage>
        <taxon>Bacteria</taxon>
        <taxon>Pseudomonadati</taxon>
        <taxon>Gemmatimonadota</taxon>
        <taxon>Gemmatimonadia</taxon>
        <taxon>Gemmatimonadales</taxon>
        <taxon>Gemmatimonadaceae</taxon>
        <taxon>Gemmatimonas</taxon>
    </lineage>
</organism>
<protein>
    <submittedName>
        <fullName evidence="2">Methyltransferase domain-containing protein</fullName>
    </submittedName>
</protein>
<proteinExistence type="predicted"/>
<evidence type="ECO:0000313" key="3">
    <source>
        <dbReference type="Proteomes" id="UP000500938"/>
    </source>
</evidence>
<keyword evidence="2" id="KW-0808">Transferase</keyword>
<gene>
    <name evidence="2" type="ORF">HKW67_01235</name>
</gene>
<sequence length="241" mass="25901">MFTPARQRGSEILDDPGEDPALALRSLRDVALANRFFGGRRAVLAEVRRELLRQRALDGASTAITLLDIGTGLGDIPRAAQRMAAGTAVPLTTIGVELVPALAHAASAACTHALAADAMVLPFHDGSIDIVTCSQVLHHFDGAEAERLLQECTRVARSAVIIGDLRRSWFAVAGLWAASFVLGFHPVSRHDGIVSILRGFTRDELQRLVERATGCPVRTGRALGFRVVAVWSPLQQASRRS</sequence>
<dbReference type="Pfam" id="PF08241">
    <property type="entry name" value="Methyltransf_11"/>
    <property type="match status" value="1"/>
</dbReference>
<dbReference type="KEGG" id="ggr:HKW67_01235"/>
<dbReference type="AlphaFoldDB" id="A0A6M4IJI9"/>